<name>A0AAD1VVR1_PELCU</name>
<evidence type="ECO:0000313" key="3">
    <source>
        <dbReference type="Proteomes" id="UP001295444"/>
    </source>
</evidence>
<accession>A0AAD1VVR1</accession>
<proteinExistence type="predicted"/>
<sequence length="130" mass="14898">MRRTPLTSHADFRRLHRPTGSLNPARTAAFNPTSPAPEPDRPQNRTLAGHQPDRPLPHQTVFGAITLRRPSWRPLRRSSRTSFRQKNQIGLIAAILPYLHVPSWHQYFRRKCPNSTGNSMVPFLHSNVHS</sequence>
<dbReference type="EMBL" id="OW240913">
    <property type="protein sequence ID" value="CAH2252088.1"/>
    <property type="molecule type" value="Genomic_DNA"/>
</dbReference>
<organism evidence="2 3">
    <name type="scientific">Pelobates cultripes</name>
    <name type="common">Western spadefoot toad</name>
    <dbReference type="NCBI Taxonomy" id="61616"/>
    <lineage>
        <taxon>Eukaryota</taxon>
        <taxon>Metazoa</taxon>
        <taxon>Chordata</taxon>
        <taxon>Craniata</taxon>
        <taxon>Vertebrata</taxon>
        <taxon>Euteleostomi</taxon>
        <taxon>Amphibia</taxon>
        <taxon>Batrachia</taxon>
        <taxon>Anura</taxon>
        <taxon>Pelobatoidea</taxon>
        <taxon>Pelobatidae</taxon>
        <taxon>Pelobates</taxon>
    </lineage>
</organism>
<dbReference type="Proteomes" id="UP001295444">
    <property type="component" value="Chromosome 02"/>
</dbReference>
<dbReference type="AlphaFoldDB" id="A0AAD1VVR1"/>
<evidence type="ECO:0000313" key="2">
    <source>
        <dbReference type="EMBL" id="CAH2252088.1"/>
    </source>
</evidence>
<evidence type="ECO:0000256" key="1">
    <source>
        <dbReference type="SAM" id="MobiDB-lite"/>
    </source>
</evidence>
<feature type="region of interest" description="Disordered" evidence="1">
    <location>
        <begin position="1"/>
        <end position="58"/>
    </location>
</feature>
<gene>
    <name evidence="2" type="ORF">PECUL_23A027307</name>
</gene>
<reference evidence="2" key="1">
    <citation type="submission" date="2022-03" db="EMBL/GenBank/DDBJ databases">
        <authorList>
            <person name="Alioto T."/>
            <person name="Alioto T."/>
            <person name="Gomez Garrido J."/>
        </authorList>
    </citation>
    <scope>NUCLEOTIDE SEQUENCE</scope>
</reference>
<keyword evidence="3" id="KW-1185">Reference proteome</keyword>
<protein>
    <submittedName>
        <fullName evidence="2">Uncharacterized protein</fullName>
    </submittedName>
</protein>